<dbReference type="PANTHER" id="PTHR15316">
    <property type="entry name" value="SPLICEOSOME ASSOCIATED PROTEIN 114/SWAP SPLICING FACTOR-RELATED"/>
    <property type="match status" value="1"/>
</dbReference>
<protein>
    <submittedName>
        <fullName evidence="9">SF3a splicing factor complex subunit</fullName>
    </submittedName>
</protein>
<evidence type="ECO:0000256" key="2">
    <source>
        <dbReference type="ARBA" id="ARBA00022664"/>
    </source>
</evidence>
<keyword evidence="5" id="KW-0508">mRNA splicing</keyword>
<feature type="domain" description="SURP motif" evidence="8">
    <location>
        <begin position="136"/>
        <end position="178"/>
    </location>
</feature>
<comment type="subcellular location">
    <subcellularLocation>
        <location evidence="1">Nucleus</location>
    </subcellularLocation>
</comment>
<dbReference type="GO" id="GO:0071013">
    <property type="term" value="C:catalytic step 2 spliceosome"/>
    <property type="evidence" value="ECO:0007669"/>
    <property type="project" value="TreeGrafter"/>
</dbReference>
<gene>
    <name evidence="9" type="primary">PRP21_2</name>
    <name evidence="9" type="ORF">LTR78_009441</name>
</gene>
<keyword evidence="4" id="KW-0677">Repeat</keyword>
<evidence type="ECO:0000256" key="5">
    <source>
        <dbReference type="ARBA" id="ARBA00023187"/>
    </source>
</evidence>
<evidence type="ECO:0000256" key="4">
    <source>
        <dbReference type="ARBA" id="ARBA00022737"/>
    </source>
</evidence>
<dbReference type="Gene3D" id="1.10.10.790">
    <property type="entry name" value="Surp module"/>
    <property type="match status" value="2"/>
</dbReference>
<name>A0AAE0WGJ9_9PEZI</name>
<dbReference type="Pfam" id="PF01805">
    <property type="entry name" value="Surp"/>
    <property type="match status" value="2"/>
</dbReference>
<dbReference type="GO" id="GO:0045292">
    <property type="term" value="P:mRNA cis splicing, via spliceosome"/>
    <property type="evidence" value="ECO:0007669"/>
    <property type="project" value="InterPro"/>
</dbReference>
<dbReference type="FunFam" id="1.10.10.790:FF:000001">
    <property type="entry name" value="Splicing factor 3a, subunit 1"/>
    <property type="match status" value="1"/>
</dbReference>
<evidence type="ECO:0000313" key="9">
    <source>
        <dbReference type="EMBL" id="KAK3670749.1"/>
    </source>
</evidence>
<evidence type="ECO:0000256" key="7">
    <source>
        <dbReference type="SAM" id="MobiDB-lite"/>
    </source>
</evidence>
<dbReference type="GO" id="GO:0005686">
    <property type="term" value="C:U2 snRNP"/>
    <property type="evidence" value="ECO:0007669"/>
    <property type="project" value="TreeGrafter"/>
</dbReference>
<feature type="non-terminal residue" evidence="9">
    <location>
        <position position="314"/>
    </location>
</feature>
<keyword evidence="3" id="KW-0747">Spliceosome</keyword>
<dbReference type="AlphaFoldDB" id="A0AAE0WGJ9"/>
<reference evidence="9" key="1">
    <citation type="submission" date="2023-07" db="EMBL/GenBank/DDBJ databases">
        <title>Black Yeasts Isolated from many extreme environments.</title>
        <authorList>
            <person name="Coleine C."/>
            <person name="Stajich J.E."/>
            <person name="Selbmann L."/>
        </authorList>
    </citation>
    <scope>NUCLEOTIDE SEQUENCE</scope>
    <source>
        <strain evidence="9">CCFEE 5485</strain>
    </source>
</reference>
<keyword evidence="2" id="KW-0507">mRNA processing</keyword>
<dbReference type="EMBL" id="JAUTXT010000052">
    <property type="protein sequence ID" value="KAK3670749.1"/>
    <property type="molecule type" value="Genomic_DNA"/>
</dbReference>
<evidence type="ECO:0000313" key="10">
    <source>
        <dbReference type="Proteomes" id="UP001274830"/>
    </source>
</evidence>
<dbReference type="PROSITE" id="PS50128">
    <property type="entry name" value="SURP"/>
    <property type="match status" value="2"/>
</dbReference>
<dbReference type="Pfam" id="PF12230">
    <property type="entry name" value="PRP21_like_P"/>
    <property type="match status" value="1"/>
</dbReference>
<sequence length="314" mass="35191">MADSKPNGVLDDASSKAPAGIIIPPAGVKTQIEKAAGYVARNGAQFEERLKTGESKAKVSFVLDDDPYNAYYRWRLEEIKAGRGNAISAGRENEAASGGGTGVSSKGREERKGPDKPEEFVFSARMPNISAQDLEIVKLTAMFVAKNGRSWMTNLSQREAGNFQFDFLRPQHSLYQFFTRLVDQYSELLQGESVDGGRPQKKRIGELEANVENKFRVLEKAKKRAEYVKWQEAQKVAKEESEEKEKVAFQQIDWHDFVVVETVMFDERDAEAQLPPPTTLNDLQSASLEQKAKMSINPNMRLEEAFPSFDDNNG</sequence>
<keyword evidence="10" id="KW-1185">Reference proteome</keyword>
<evidence type="ECO:0000256" key="1">
    <source>
        <dbReference type="ARBA" id="ARBA00004123"/>
    </source>
</evidence>
<dbReference type="SUPFAM" id="SSF109905">
    <property type="entry name" value="Surp module (SWAP domain)"/>
    <property type="match status" value="2"/>
</dbReference>
<feature type="region of interest" description="Disordered" evidence="7">
    <location>
        <begin position="90"/>
        <end position="119"/>
    </location>
</feature>
<feature type="domain" description="SURP motif" evidence="8">
    <location>
        <begin position="31"/>
        <end position="72"/>
    </location>
</feature>
<dbReference type="PANTHER" id="PTHR15316:SF1">
    <property type="entry name" value="SPLICING FACTOR 3A SUBUNIT 1"/>
    <property type="match status" value="1"/>
</dbReference>
<feature type="region of interest" description="Disordered" evidence="7">
    <location>
        <begin position="294"/>
        <end position="314"/>
    </location>
</feature>
<dbReference type="InterPro" id="IPR000061">
    <property type="entry name" value="Surp"/>
</dbReference>
<dbReference type="InterPro" id="IPR045146">
    <property type="entry name" value="SF3A1"/>
</dbReference>
<dbReference type="GO" id="GO:0071004">
    <property type="term" value="C:U2-type prespliceosome"/>
    <property type="evidence" value="ECO:0007669"/>
    <property type="project" value="TreeGrafter"/>
</dbReference>
<dbReference type="GO" id="GO:0000381">
    <property type="term" value="P:regulation of alternative mRNA splicing, via spliceosome"/>
    <property type="evidence" value="ECO:0007669"/>
    <property type="project" value="TreeGrafter"/>
</dbReference>
<keyword evidence="6" id="KW-0539">Nucleus</keyword>
<dbReference type="SMART" id="SM00648">
    <property type="entry name" value="SWAP"/>
    <property type="match status" value="2"/>
</dbReference>
<evidence type="ECO:0000256" key="3">
    <source>
        <dbReference type="ARBA" id="ARBA00022728"/>
    </source>
</evidence>
<dbReference type="Proteomes" id="UP001274830">
    <property type="component" value="Unassembled WGS sequence"/>
</dbReference>
<proteinExistence type="predicted"/>
<accession>A0AAE0WGJ9</accession>
<evidence type="ECO:0000256" key="6">
    <source>
        <dbReference type="ARBA" id="ARBA00023242"/>
    </source>
</evidence>
<dbReference type="GO" id="GO:0003723">
    <property type="term" value="F:RNA binding"/>
    <property type="evidence" value="ECO:0007669"/>
    <property type="project" value="InterPro"/>
</dbReference>
<evidence type="ECO:0000259" key="8">
    <source>
        <dbReference type="PROSITE" id="PS50128"/>
    </source>
</evidence>
<organism evidence="9 10">
    <name type="scientific">Recurvomyces mirabilis</name>
    <dbReference type="NCBI Taxonomy" id="574656"/>
    <lineage>
        <taxon>Eukaryota</taxon>
        <taxon>Fungi</taxon>
        <taxon>Dikarya</taxon>
        <taxon>Ascomycota</taxon>
        <taxon>Pezizomycotina</taxon>
        <taxon>Dothideomycetes</taxon>
        <taxon>Dothideomycetidae</taxon>
        <taxon>Mycosphaerellales</taxon>
        <taxon>Teratosphaeriaceae</taxon>
        <taxon>Recurvomyces</taxon>
    </lineage>
</organism>
<comment type="caution">
    <text evidence="9">The sequence shown here is derived from an EMBL/GenBank/DDBJ whole genome shotgun (WGS) entry which is preliminary data.</text>
</comment>
<dbReference type="InterPro" id="IPR035967">
    <property type="entry name" value="SWAP/Surp_sf"/>
</dbReference>
<dbReference type="InterPro" id="IPR022030">
    <property type="entry name" value="SF3A1_dom"/>
</dbReference>
<feature type="compositionally biased region" description="Basic and acidic residues" evidence="7">
    <location>
        <begin position="106"/>
        <end position="119"/>
    </location>
</feature>
<feature type="region of interest" description="Disordered" evidence="7">
    <location>
        <begin position="1"/>
        <end position="21"/>
    </location>
</feature>